<dbReference type="InterPro" id="IPR006115">
    <property type="entry name" value="6PGDH_NADP-bd"/>
</dbReference>
<evidence type="ECO:0000256" key="1">
    <source>
        <dbReference type="ARBA" id="ARBA00023002"/>
    </source>
</evidence>
<dbReference type="PIRSF" id="PIRSF000103">
    <property type="entry name" value="HIBADH"/>
    <property type="match status" value="1"/>
</dbReference>
<keyword evidence="1" id="KW-0560">Oxidoreductase</keyword>
<dbReference type="SUPFAM" id="SSF51735">
    <property type="entry name" value="NAD(P)-binding Rossmann-fold domains"/>
    <property type="match status" value="1"/>
</dbReference>
<reference evidence="5 6" key="1">
    <citation type="submission" date="2017-04" db="EMBL/GenBank/DDBJ databases">
        <authorList>
            <person name="Varghese N."/>
            <person name="Submissions S."/>
        </authorList>
    </citation>
    <scope>NUCLEOTIDE SEQUENCE [LARGE SCALE GENOMIC DNA]</scope>
    <source>
        <strain evidence="5 6">DSM 9789</strain>
    </source>
</reference>
<proteinExistence type="predicted"/>
<dbReference type="Pfam" id="PF14833">
    <property type="entry name" value="NAD_binding_11"/>
    <property type="match status" value="1"/>
</dbReference>
<feature type="domain" description="3-hydroxyisobutyrate dehydrogenase-like NAD-binding" evidence="4">
    <location>
        <begin position="157"/>
        <end position="275"/>
    </location>
</feature>
<dbReference type="InterPro" id="IPR029154">
    <property type="entry name" value="HIBADH-like_NADP-bd"/>
</dbReference>
<dbReference type="GO" id="GO:0051287">
    <property type="term" value="F:NAD binding"/>
    <property type="evidence" value="ECO:0007669"/>
    <property type="project" value="InterPro"/>
</dbReference>
<evidence type="ECO:0000259" key="4">
    <source>
        <dbReference type="Pfam" id="PF14833"/>
    </source>
</evidence>
<keyword evidence="2" id="KW-0520">NAD</keyword>
<comment type="caution">
    <text evidence="5">The sequence shown here is derived from an EMBL/GenBank/DDBJ whole genome shotgun (WGS) entry which is preliminary data.</text>
</comment>
<keyword evidence="6" id="KW-1185">Reference proteome</keyword>
<evidence type="ECO:0000313" key="5">
    <source>
        <dbReference type="EMBL" id="SMD31357.1"/>
    </source>
</evidence>
<dbReference type="GO" id="GO:0016491">
    <property type="term" value="F:oxidoreductase activity"/>
    <property type="evidence" value="ECO:0007669"/>
    <property type="project" value="UniProtKB-KW"/>
</dbReference>
<dbReference type="Proteomes" id="UP000192315">
    <property type="component" value="Unassembled WGS sequence"/>
</dbReference>
<dbReference type="RefSeq" id="WP_084273051.1">
    <property type="nucleotide sequence ID" value="NZ_FWYE01000003.1"/>
</dbReference>
<accession>A0A8G2FXL2</accession>
<evidence type="ECO:0000259" key="3">
    <source>
        <dbReference type="Pfam" id="PF03446"/>
    </source>
</evidence>
<protein>
    <submittedName>
        <fullName evidence="5">2-hydroxy-3-oxopropionate reductase</fullName>
    </submittedName>
</protein>
<dbReference type="PANTHER" id="PTHR43060:SF15">
    <property type="entry name" value="3-HYDROXYISOBUTYRATE DEHYDROGENASE-LIKE 1, MITOCHONDRIAL-RELATED"/>
    <property type="match status" value="1"/>
</dbReference>
<dbReference type="InterPro" id="IPR008927">
    <property type="entry name" value="6-PGluconate_DH-like_C_sf"/>
</dbReference>
<dbReference type="InterPro" id="IPR015815">
    <property type="entry name" value="HIBADH-related"/>
</dbReference>
<sequence length="280" mass="30952">MNVGVLGLGRMGSGMAYTLLKKNFNVTGYDVNKMAYGRFNGIKNFKPADSIDDLYNNDAVIFSLPTGLEVKQALSSYNNKSIIIDTTTLDIRELHENLAIINNSKNYLTCRLERGPKEANEGDLAMFVGGDMETYNKINNLFDALGTHVFIGTHEQATMMKLISNMIGTAIVDLLGQVSVVIERAGIDKDTAIRALSLGGANTVELFRLPWQISSKYEPSFSLELAQHVIEMAINSSRELGIEEIPMVQLNNTMMKLGLKMNLGSKDVSEIAELYKKLNK</sequence>
<dbReference type="Gene3D" id="1.10.1040.10">
    <property type="entry name" value="N-(1-d-carboxylethyl)-l-norvaline Dehydrogenase, domain 2"/>
    <property type="match status" value="1"/>
</dbReference>
<dbReference type="AlphaFoldDB" id="A0A8G2FXL2"/>
<dbReference type="Gene3D" id="3.40.50.720">
    <property type="entry name" value="NAD(P)-binding Rossmann-like Domain"/>
    <property type="match status" value="1"/>
</dbReference>
<dbReference type="EMBL" id="FWYE01000003">
    <property type="protein sequence ID" value="SMD31357.1"/>
    <property type="molecule type" value="Genomic_DNA"/>
</dbReference>
<feature type="domain" description="6-phosphogluconate dehydrogenase NADP-binding" evidence="3">
    <location>
        <begin position="2"/>
        <end position="151"/>
    </location>
</feature>
<dbReference type="SUPFAM" id="SSF48179">
    <property type="entry name" value="6-phosphogluconate dehydrogenase C-terminal domain-like"/>
    <property type="match status" value="1"/>
</dbReference>
<organism evidence="5 6">
    <name type="scientific">Picrophilus torridus (strain ATCC 700027 / DSM 9790 / JCM 10055 / NBRC 100828 / KAW 2/3)</name>
    <dbReference type="NCBI Taxonomy" id="1122961"/>
    <lineage>
        <taxon>Archaea</taxon>
        <taxon>Methanobacteriati</taxon>
        <taxon>Thermoplasmatota</taxon>
        <taxon>Thermoplasmata</taxon>
        <taxon>Thermoplasmatales</taxon>
        <taxon>Picrophilaceae</taxon>
        <taxon>Picrophilus</taxon>
    </lineage>
</organism>
<dbReference type="InterPro" id="IPR013328">
    <property type="entry name" value="6PGD_dom2"/>
</dbReference>
<dbReference type="Pfam" id="PF03446">
    <property type="entry name" value="NAD_binding_2"/>
    <property type="match status" value="1"/>
</dbReference>
<dbReference type="PANTHER" id="PTHR43060">
    <property type="entry name" value="3-HYDROXYISOBUTYRATE DEHYDROGENASE-LIKE 1, MITOCHONDRIAL-RELATED"/>
    <property type="match status" value="1"/>
</dbReference>
<name>A0A8G2FXL2_PICTO</name>
<dbReference type="InterPro" id="IPR036291">
    <property type="entry name" value="NAD(P)-bd_dom_sf"/>
</dbReference>
<evidence type="ECO:0000313" key="6">
    <source>
        <dbReference type="Proteomes" id="UP000192315"/>
    </source>
</evidence>
<dbReference type="GO" id="GO:0050661">
    <property type="term" value="F:NADP binding"/>
    <property type="evidence" value="ECO:0007669"/>
    <property type="project" value="InterPro"/>
</dbReference>
<gene>
    <name evidence="5" type="ORF">SAMN02745355_1286</name>
</gene>
<evidence type="ECO:0000256" key="2">
    <source>
        <dbReference type="ARBA" id="ARBA00023027"/>
    </source>
</evidence>